<evidence type="ECO:0000256" key="2">
    <source>
        <dbReference type="SAM" id="Phobius"/>
    </source>
</evidence>
<evidence type="ECO:0000256" key="1">
    <source>
        <dbReference type="SAM" id="MobiDB-lite"/>
    </source>
</evidence>
<proteinExistence type="predicted"/>
<keyword evidence="2" id="KW-0472">Membrane</keyword>
<dbReference type="GeneID" id="93731499"/>
<keyword evidence="2" id="KW-0812">Transmembrane</keyword>
<feature type="region of interest" description="Disordered" evidence="1">
    <location>
        <begin position="1"/>
        <end position="24"/>
    </location>
</feature>
<feature type="transmembrane region" description="Helical" evidence="2">
    <location>
        <begin position="80"/>
        <end position="99"/>
    </location>
</feature>
<feature type="region of interest" description="Disordered" evidence="1">
    <location>
        <begin position="106"/>
        <end position="125"/>
    </location>
</feature>
<protein>
    <submittedName>
        <fullName evidence="3">Uncharacterized protein</fullName>
    </submittedName>
</protein>
<evidence type="ECO:0000313" key="3">
    <source>
        <dbReference type="EMBL" id="EFG06982.1"/>
    </source>
</evidence>
<dbReference type="KEGG" id="sclf:BB341_18790"/>
<accession>B5GV45</accession>
<dbReference type="STRING" id="1901.BB341_18790"/>
<dbReference type="AlphaFoldDB" id="B5GV45"/>
<evidence type="ECO:0000313" key="4">
    <source>
        <dbReference type="Proteomes" id="UP000002357"/>
    </source>
</evidence>
<dbReference type="EMBL" id="CM000913">
    <property type="protein sequence ID" value="EFG06982.1"/>
    <property type="molecule type" value="Genomic_DNA"/>
</dbReference>
<reference evidence="3 4" key="1">
    <citation type="journal article" date="2010" name="Genome Biol. Evol.">
        <title>The sequence of a 1.8-mb bacterial linear plasmid reveals a rich evolutionary reservoir of secondary metabolic pathways.</title>
        <authorList>
            <person name="Medema M.H."/>
            <person name="Trefzer A."/>
            <person name="Kovalchuk A."/>
            <person name="van den Berg M."/>
            <person name="Mueller U."/>
            <person name="Heijne W."/>
            <person name="Wu L."/>
            <person name="Alam M.T."/>
            <person name="Ronning C.M."/>
            <person name="Nierman W.C."/>
            <person name="Bovenberg R.A.L."/>
            <person name="Breitling R."/>
            <person name="Takano E."/>
        </authorList>
    </citation>
    <scope>NUCLEOTIDE SEQUENCE [LARGE SCALE GENOMIC DNA]</scope>
    <source>
        <strain evidence="4">ATCC 27064 / DSM 738 / JCM 4710 / NBRC 13307 / NCIMB 12785 / NRRL 3585 / VKM Ac-602</strain>
    </source>
</reference>
<name>B5GV45_STRCL</name>
<keyword evidence="4" id="KW-1185">Reference proteome</keyword>
<sequence>MSEGRPAPGRGAGGGHVNGTPVSRCRLTAAPGDLTGLENAVRAALLREAGEPPTALAPVNQVVRMGGLARYARTVRRRTYAAVTLALCLVLGLWGTGALHHLRPASSGNADNAAKPRSGARPDTLTVANGTTEVAPGERVVIEPDFHAVLGADREPNVLVTGPVGARYRCGRCVGPEGLDVEVFRTGGGGGLVVGTFRLQRMPTRVVVEYRKVEYRANVIRLRGTYPGWGTFYTFIHSTPKPGSGQRVKAVAYGPDGSALAGVGA</sequence>
<keyword evidence="2" id="KW-1133">Transmembrane helix</keyword>
<organism evidence="3 4">
    <name type="scientific">Streptomyces clavuligerus</name>
    <dbReference type="NCBI Taxonomy" id="1901"/>
    <lineage>
        <taxon>Bacteria</taxon>
        <taxon>Bacillati</taxon>
        <taxon>Actinomycetota</taxon>
        <taxon>Actinomycetes</taxon>
        <taxon>Kitasatosporales</taxon>
        <taxon>Streptomycetaceae</taxon>
        <taxon>Streptomyces</taxon>
    </lineage>
</organism>
<dbReference type="RefSeq" id="WP_003955714.1">
    <property type="nucleotide sequence ID" value="NZ_CM000913.1"/>
</dbReference>
<gene>
    <name evidence="3" type="ORF">SCLAV_1909</name>
</gene>
<dbReference type="Proteomes" id="UP000002357">
    <property type="component" value="Chromosome"/>
</dbReference>